<dbReference type="Gene3D" id="2.60.120.1560">
    <property type="match status" value="1"/>
</dbReference>
<keyword evidence="3" id="KW-1185">Reference proteome</keyword>
<gene>
    <name evidence="2" type="ORF">BGW36DRAFT_290246</name>
</gene>
<dbReference type="AlphaFoldDB" id="A0AAD4L1T6"/>
<dbReference type="InterPro" id="IPR037524">
    <property type="entry name" value="PA14/GLEYA"/>
</dbReference>
<evidence type="ECO:0000313" key="2">
    <source>
        <dbReference type="EMBL" id="KAH8701669.1"/>
    </source>
</evidence>
<evidence type="ECO:0000259" key="1">
    <source>
        <dbReference type="PROSITE" id="PS51820"/>
    </source>
</evidence>
<feature type="domain" description="PA14" evidence="1">
    <location>
        <begin position="235"/>
        <end position="389"/>
    </location>
</feature>
<comment type="caution">
    <text evidence="2">The sequence shown here is derived from an EMBL/GenBank/DDBJ whole genome shotgun (WGS) entry which is preliminary data.</text>
</comment>
<dbReference type="Pfam" id="PF10528">
    <property type="entry name" value="GLEYA"/>
    <property type="match status" value="1"/>
</dbReference>
<evidence type="ECO:0000313" key="3">
    <source>
        <dbReference type="Proteomes" id="UP001201262"/>
    </source>
</evidence>
<name>A0AAD4L1T6_9EURO</name>
<dbReference type="InterPro" id="IPR018871">
    <property type="entry name" value="GLEYA_adhesin_domain"/>
</dbReference>
<proteinExistence type="predicted"/>
<dbReference type="PROSITE" id="PS51820">
    <property type="entry name" value="PA14"/>
    <property type="match status" value="1"/>
</dbReference>
<organism evidence="2 3">
    <name type="scientific">Talaromyces proteolyticus</name>
    <dbReference type="NCBI Taxonomy" id="1131652"/>
    <lineage>
        <taxon>Eukaryota</taxon>
        <taxon>Fungi</taxon>
        <taxon>Dikarya</taxon>
        <taxon>Ascomycota</taxon>
        <taxon>Pezizomycotina</taxon>
        <taxon>Eurotiomycetes</taxon>
        <taxon>Eurotiomycetidae</taxon>
        <taxon>Eurotiales</taxon>
        <taxon>Trichocomaceae</taxon>
        <taxon>Talaromyces</taxon>
        <taxon>Talaromyces sect. Bacilispori</taxon>
    </lineage>
</organism>
<sequence length="406" mass="42726">MISDLSLNVAAASCSCLSDAVSSISADPLGAAFCSQYISTIWDTTSITTPLATTIVVETVPALITITTTVLSVGSTESTKTTIVTSPTTECYTGTSFGKQQGSAITQAPRALENKRVTQANIPNAILPTPPAILSIESSLVSSACECYLGPSATVTETLTDFIGSGTLTATVDFTTIPTKTAYISLVTTWTDVEVITSSTATATTTTTSTAYTPVPTNTDLGLNWYYYTSPYAFQGSIPFNAQYFNNPNYNFSGYIENVNGFHTGLAWSTTETNYTCSLVKADCGYVGVIFQGYLWAAHSPGNYTLSSDDNSDNAFLVWHGSNAYSNYQNSNYDYQANYPSTSGSVTINVGAGELVPITLLWANGGGPGQADLSITSPAGTKYSSTAGFFVPANSTCPGYTDPFSP</sequence>
<dbReference type="RefSeq" id="XP_046075045.1">
    <property type="nucleotide sequence ID" value="XM_046210748.1"/>
</dbReference>
<reference evidence="2" key="1">
    <citation type="submission" date="2021-12" db="EMBL/GenBank/DDBJ databases">
        <title>Convergent genome expansion in fungi linked to evolution of root-endophyte symbiosis.</title>
        <authorList>
            <consortium name="DOE Joint Genome Institute"/>
            <person name="Ke Y.-H."/>
            <person name="Bonito G."/>
            <person name="Liao H.-L."/>
            <person name="Looney B."/>
            <person name="Rojas-Flechas A."/>
            <person name="Nash J."/>
            <person name="Hameed K."/>
            <person name="Schadt C."/>
            <person name="Martin F."/>
            <person name="Crous P.W."/>
            <person name="Miettinen O."/>
            <person name="Magnuson J.K."/>
            <person name="Labbe J."/>
            <person name="Jacobson D."/>
            <person name="Doktycz M.J."/>
            <person name="Veneault-Fourrey C."/>
            <person name="Kuo A."/>
            <person name="Mondo S."/>
            <person name="Calhoun S."/>
            <person name="Riley R."/>
            <person name="Ohm R."/>
            <person name="LaButti K."/>
            <person name="Andreopoulos B."/>
            <person name="Pangilinan J."/>
            <person name="Nolan M."/>
            <person name="Tritt A."/>
            <person name="Clum A."/>
            <person name="Lipzen A."/>
            <person name="Daum C."/>
            <person name="Barry K."/>
            <person name="Grigoriev I.V."/>
            <person name="Vilgalys R."/>
        </authorList>
    </citation>
    <scope>NUCLEOTIDE SEQUENCE</scope>
    <source>
        <strain evidence="2">PMI_201</strain>
    </source>
</reference>
<protein>
    <submittedName>
        <fullName evidence="2">GLEYA domain-containing protein</fullName>
    </submittedName>
</protein>
<accession>A0AAD4L1T6</accession>
<dbReference type="Proteomes" id="UP001201262">
    <property type="component" value="Unassembled WGS sequence"/>
</dbReference>
<dbReference type="EMBL" id="JAJTJA010000003">
    <property type="protein sequence ID" value="KAH8701669.1"/>
    <property type="molecule type" value="Genomic_DNA"/>
</dbReference>
<dbReference type="GeneID" id="70241035"/>